<protein>
    <recommendedName>
        <fullName evidence="9">Metal homeostatis protein bsd2</fullName>
    </recommendedName>
</protein>
<feature type="region of interest" description="Disordered" evidence="5">
    <location>
        <begin position="1"/>
        <end position="103"/>
    </location>
</feature>
<feature type="transmembrane region" description="Helical" evidence="6">
    <location>
        <begin position="218"/>
        <end position="242"/>
    </location>
</feature>
<dbReference type="PANTHER" id="PTHR13396">
    <property type="entry name" value="NEDD4 FAMILY INTERACTING PROTEIN 1/2"/>
    <property type="match status" value="1"/>
</dbReference>
<dbReference type="GO" id="GO:0048471">
    <property type="term" value="C:perinuclear region of cytoplasm"/>
    <property type="evidence" value="ECO:0007669"/>
    <property type="project" value="TreeGrafter"/>
</dbReference>
<keyword evidence="3 6" id="KW-1133">Transmembrane helix</keyword>
<dbReference type="Proteomes" id="UP000054477">
    <property type="component" value="Unassembled WGS sequence"/>
</dbReference>
<dbReference type="HOGENOM" id="CLU_016313_1_0_1"/>
<feature type="compositionally biased region" description="Pro residues" evidence="5">
    <location>
        <begin position="70"/>
        <end position="79"/>
    </location>
</feature>
<evidence type="ECO:0000256" key="1">
    <source>
        <dbReference type="ARBA" id="ARBA00004141"/>
    </source>
</evidence>
<dbReference type="GO" id="GO:0007034">
    <property type="term" value="P:vacuolar transport"/>
    <property type="evidence" value="ECO:0007669"/>
    <property type="project" value="InterPro"/>
</dbReference>
<keyword evidence="4 6" id="KW-0472">Membrane</keyword>
<name>A0A0C9YII4_9AGAR</name>
<evidence type="ECO:0000313" key="8">
    <source>
        <dbReference type="Proteomes" id="UP000054477"/>
    </source>
</evidence>
<dbReference type="PANTHER" id="PTHR13396:SF5">
    <property type="entry name" value="NEDD4 FAMILY INTERACTING PROTEIN"/>
    <property type="match status" value="1"/>
</dbReference>
<dbReference type="OrthoDB" id="10003116at2759"/>
<gene>
    <name evidence="7" type="ORF">K443DRAFT_81224</name>
</gene>
<proteinExistence type="predicted"/>
<accession>A0A0C9YII4</accession>
<reference evidence="7 8" key="1">
    <citation type="submission" date="2014-04" db="EMBL/GenBank/DDBJ databases">
        <authorList>
            <consortium name="DOE Joint Genome Institute"/>
            <person name="Kuo A."/>
            <person name="Kohler A."/>
            <person name="Nagy L.G."/>
            <person name="Floudas D."/>
            <person name="Copeland A."/>
            <person name="Barry K.W."/>
            <person name="Cichocki N."/>
            <person name="Veneault-Fourrey C."/>
            <person name="LaButti K."/>
            <person name="Lindquist E.A."/>
            <person name="Lipzen A."/>
            <person name="Lundell T."/>
            <person name="Morin E."/>
            <person name="Murat C."/>
            <person name="Sun H."/>
            <person name="Tunlid A."/>
            <person name="Henrissat B."/>
            <person name="Grigoriev I.V."/>
            <person name="Hibbett D.S."/>
            <person name="Martin F."/>
            <person name="Nordberg H.P."/>
            <person name="Cantor M.N."/>
            <person name="Hua S.X."/>
        </authorList>
    </citation>
    <scope>NUCLEOTIDE SEQUENCE [LARGE SCALE GENOMIC DNA]</scope>
    <source>
        <strain evidence="7 8">LaAM-08-1</strain>
    </source>
</reference>
<dbReference type="GO" id="GO:0005794">
    <property type="term" value="C:Golgi apparatus"/>
    <property type="evidence" value="ECO:0007669"/>
    <property type="project" value="TreeGrafter"/>
</dbReference>
<feature type="compositionally biased region" description="Basic and acidic residues" evidence="5">
    <location>
        <begin position="40"/>
        <end position="55"/>
    </location>
</feature>
<evidence type="ECO:0000256" key="6">
    <source>
        <dbReference type="SAM" id="Phobius"/>
    </source>
</evidence>
<dbReference type="GO" id="GO:0005783">
    <property type="term" value="C:endoplasmic reticulum"/>
    <property type="evidence" value="ECO:0007669"/>
    <property type="project" value="TreeGrafter"/>
</dbReference>
<evidence type="ECO:0008006" key="9">
    <source>
        <dbReference type="Google" id="ProtNLM"/>
    </source>
</evidence>
<dbReference type="InterPro" id="IPR019325">
    <property type="entry name" value="NEDD4/Bsd2"/>
</dbReference>
<feature type="transmembrane region" description="Helical" evidence="6">
    <location>
        <begin position="314"/>
        <end position="335"/>
    </location>
</feature>
<evidence type="ECO:0000256" key="5">
    <source>
        <dbReference type="SAM" id="MobiDB-lite"/>
    </source>
</evidence>
<feature type="compositionally biased region" description="Acidic residues" evidence="5">
    <location>
        <begin position="20"/>
        <end position="34"/>
    </location>
</feature>
<dbReference type="GO" id="GO:0016020">
    <property type="term" value="C:membrane"/>
    <property type="evidence" value="ECO:0007669"/>
    <property type="project" value="UniProtKB-SubCell"/>
</dbReference>
<dbReference type="EMBL" id="KN838536">
    <property type="protein sequence ID" value="KIK10122.1"/>
    <property type="molecule type" value="Genomic_DNA"/>
</dbReference>
<organism evidence="7 8">
    <name type="scientific">Laccaria amethystina LaAM-08-1</name>
    <dbReference type="NCBI Taxonomy" id="1095629"/>
    <lineage>
        <taxon>Eukaryota</taxon>
        <taxon>Fungi</taxon>
        <taxon>Dikarya</taxon>
        <taxon>Basidiomycota</taxon>
        <taxon>Agaricomycotina</taxon>
        <taxon>Agaricomycetes</taxon>
        <taxon>Agaricomycetidae</taxon>
        <taxon>Agaricales</taxon>
        <taxon>Agaricineae</taxon>
        <taxon>Hydnangiaceae</taxon>
        <taxon>Laccaria</taxon>
    </lineage>
</organism>
<dbReference type="AlphaFoldDB" id="A0A0C9YII4"/>
<dbReference type="GO" id="GO:0030001">
    <property type="term" value="P:metal ion transport"/>
    <property type="evidence" value="ECO:0007669"/>
    <property type="project" value="InterPro"/>
</dbReference>
<dbReference type="GO" id="GO:0006511">
    <property type="term" value="P:ubiquitin-dependent protein catabolic process"/>
    <property type="evidence" value="ECO:0007669"/>
    <property type="project" value="TreeGrafter"/>
</dbReference>
<evidence type="ECO:0000313" key="7">
    <source>
        <dbReference type="EMBL" id="KIK10122.1"/>
    </source>
</evidence>
<dbReference type="GO" id="GO:0031398">
    <property type="term" value="P:positive regulation of protein ubiquitination"/>
    <property type="evidence" value="ECO:0007669"/>
    <property type="project" value="TreeGrafter"/>
</dbReference>
<sequence length="409" mass="44908">MPARYDSLPNPQFLQNPERELEDAFESDNEDDVESTPLNNDRRAQFEPRVPRDETSALPGAYDFEREYDFPPPGSPPRPSARALPNDFGNSNGLLPTSPIHVSRPKPSLFRRAVGAILPTHYQQVPSQAPPTRVTGGGVENDGVFANVMAKPQPARVVRTEDGDVHLVPEESQKETPPSYVEAQADAVPPYWETTVHAPAGLEPGADMIIDDLPTGSFLVFCLNLFISVFFQFVGFLLTYLLHTSHAAKYGSRAGLGLTLIQYGFYSRSVNDGDNLPPDGSQAWAGGAMANVTDPGAFSNQEGASMFSSTSRDWLSFLFMTMGWFLLLSSIVGFWRVKRWEHSVRVPNVPSTPEDVERDLAIRRNIENVFGLNLGDAPGAQTPHSAQSVSQQVAQEARLTRDLRAAGLL</sequence>
<keyword evidence="2 6" id="KW-0812">Transmembrane</keyword>
<evidence type="ECO:0000256" key="2">
    <source>
        <dbReference type="ARBA" id="ARBA00022692"/>
    </source>
</evidence>
<reference evidence="8" key="2">
    <citation type="submission" date="2015-01" db="EMBL/GenBank/DDBJ databases">
        <title>Evolutionary Origins and Diversification of the Mycorrhizal Mutualists.</title>
        <authorList>
            <consortium name="DOE Joint Genome Institute"/>
            <consortium name="Mycorrhizal Genomics Consortium"/>
            <person name="Kohler A."/>
            <person name="Kuo A."/>
            <person name="Nagy L.G."/>
            <person name="Floudas D."/>
            <person name="Copeland A."/>
            <person name="Barry K.W."/>
            <person name="Cichocki N."/>
            <person name="Veneault-Fourrey C."/>
            <person name="LaButti K."/>
            <person name="Lindquist E.A."/>
            <person name="Lipzen A."/>
            <person name="Lundell T."/>
            <person name="Morin E."/>
            <person name="Murat C."/>
            <person name="Riley R."/>
            <person name="Ohm R."/>
            <person name="Sun H."/>
            <person name="Tunlid A."/>
            <person name="Henrissat B."/>
            <person name="Grigoriev I.V."/>
            <person name="Hibbett D.S."/>
            <person name="Martin F."/>
        </authorList>
    </citation>
    <scope>NUCLEOTIDE SEQUENCE [LARGE SCALE GENOMIC DNA]</scope>
    <source>
        <strain evidence="8">LaAM-08-1</strain>
    </source>
</reference>
<dbReference type="STRING" id="1095629.A0A0C9YII4"/>
<comment type="subcellular location">
    <subcellularLocation>
        <location evidence="1">Membrane</location>
        <topology evidence="1">Multi-pass membrane protein</topology>
    </subcellularLocation>
</comment>
<evidence type="ECO:0000256" key="4">
    <source>
        <dbReference type="ARBA" id="ARBA00023136"/>
    </source>
</evidence>
<evidence type="ECO:0000256" key="3">
    <source>
        <dbReference type="ARBA" id="ARBA00022989"/>
    </source>
</evidence>
<keyword evidence="8" id="KW-1185">Reference proteome</keyword>
<dbReference type="Pfam" id="PF10176">
    <property type="entry name" value="NEDD4_Bsd2"/>
    <property type="match status" value="1"/>
</dbReference>
<dbReference type="CDD" id="cd22212">
    <property type="entry name" value="NDFIP-like"/>
    <property type="match status" value="1"/>
</dbReference>